<gene>
    <name evidence="1" type="ORF">T01_3926</name>
</gene>
<dbReference type="AlphaFoldDB" id="A0A0V1ASS6"/>
<keyword evidence="2" id="KW-1185">Reference proteome</keyword>
<proteinExistence type="predicted"/>
<organism evidence="1 2">
    <name type="scientific">Trichinella spiralis</name>
    <name type="common">Trichina worm</name>
    <dbReference type="NCBI Taxonomy" id="6334"/>
    <lineage>
        <taxon>Eukaryota</taxon>
        <taxon>Metazoa</taxon>
        <taxon>Ecdysozoa</taxon>
        <taxon>Nematoda</taxon>
        <taxon>Enoplea</taxon>
        <taxon>Dorylaimia</taxon>
        <taxon>Trichinellida</taxon>
        <taxon>Trichinellidae</taxon>
        <taxon>Trichinella</taxon>
    </lineage>
</organism>
<reference evidence="1 2" key="1">
    <citation type="submission" date="2015-01" db="EMBL/GenBank/DDBJ databases">
        <title>Evolution of Trichinella species and genotypes.</title>
        <authorList>
            <person name="Korhonen P.K."/>
            <person name="Edoardo P."/>
            <person name="Giuseppe L.R."/>
            <person name="Gasser R.B."/>
        </authorList>
    </citation>
    <scope>NUCLEOTIDE SEQUENCE [LARGE SCALE GENOMIC DNA]</scope>
    <source>
        <strain evidence="1">ISS3</strain>
    </source>
</reference>
<sequence>MQIFKAASRHHHDLRMELEEHFVTVKFVIMDKLGVLVEAGVVDRHWKTSLEDRLLVTLSAHYR</sequence>
<dbReference type="InParanoid" id="A0A0V1ASS6"/>
<name>A0A0V1ASS6_TRISP</name>
<comment type="caution">
    <text evidence="1">The sequence shown here is derived from an EMBL/GenBank/DDBJ whole genome shotgun (WGS) entry which is preliminary data.</text>
</comment>
<dbReference type="Proteomes" id="UP000054776">
    <property type="component" value="Unassembled WGS sequence"/>
</dbReference>
<accession>A0A0V1ASS6</accession>
<protein>
    <submittedName>
        <fullName evidence="1">Uncharacterized protein</fullName>
    </submittedName>
</protein>
<evidence type="ECO:0000313" key="1">
    <source>
        <dbReference type="EMBL" id="KRY27812.1"/>
    </source>
</evidence>
<evidence type="ECO:0000313" key="2">
    <source>
        <dbReference type="Proteomes" id="UP000054776"/>
    </source>
</evidence>
<dbReference type="EMBL" id="JYDH01000234">
    <property type="protein sequence ID" value="KRY27812.1"/>
    <property type="molecule type" value="Genomic_DNA"/>
</dbReference>